<organism evidence="8 9">
    <name type="scientific">Drosophila albomicans</name>
    <name type="common">Fruit fly</name>
    <dbReference type="NCBI Taxonomy" id="7291"/>
    <lineage>
        <taxon>Eukaryota</taxon>
        <taxon>Metazoa</taxon>
        <taxon>Ecdysozoa</taxon>
        <taxon>Arthropoda</taxon>
        <taxon>Hexapoda</taxon>
        <taxon>Insecta</taxon>
        <taxon>Pterygota</taxon>
        <taxon>Neoptera</taxon>
        <taxon>Endopterygota</taxon>
        <taxon>Diptera</taxon>
        <taxon>Brachycera</taxon>
        <taxon>Muscomorpha</taxon>
        <taxon>Ephydroidea</taxon>
        <taxon>Drosophilidae</taxon>
        <taxon>Drosophila</taxon>
    </lineage>
</organism>
<name>A0A6P8WU20_DROAB</name>
<dbReference type="PANTHER" id="PTHR45799:SF2">
    <property type="entry name" value="RETICULON-LIKE PROTEIN"/>
    <property type="match status" value="1"/>
</dbReference>
<evidence type="ECO:0000256" key="3">
    <source>
        <dbReference type="ARBA" id="ARBA00022824"/>
    </source>
</evidence>
<sequence length="262" mass="30076">MEFNKDNDCKMGSKDSGPNSEFMQLILWRNWRKTSFVFLLMLMILMDIASNSIISVVSVFGVLIVLISMSYCCHIWGMRKLSKSHIMDHPYQNFLETDVSISEESAARLARFIVIKVNPILCQLRSLILIEDFVDSLKFLIALCGLNVLGDYINGMTMVLIGFVMLFTLPKLYEWKKPLINNQFKHLQQLKTRLFSTKKKSHSSAPTVAVDPQVISSNRQKSNGIDCEIDQLNMGQYISAESDYDWAQEDVSMEDYQHYKGT</sequence>
<feature type="domain" description="Reticulon" evidence="7">
    <location>
        <begin position="22"/>
        <end position="223"/>
    </location>
</feature>
<dbReference type="Pfam" id="PF02453">
    <property type="entry name" value="Reticulon"/>
    <property type="match status" value="1"/>
</dbReference>
<dbReference type="PANTHER" id="PTHR45799">
    <property type="entry name" value="RETICULON-LIKE PROTEIN"/>
    <property type="match status" value="1"/>
</dbReference>
<comment type="subcellular location">
    <subcellularLocation>
        <location evidence="1 6">Endoplasmic reticulum membrane</location>
        <topology evidence="1 6">Multi-pass membrane protein</topology>
    </subcellularLocation>
</comment>
<dbReference type="Proteomes" id="UP000515160">
    <property type="component" value="Chromosome 3"/>
</dbReference>
<protein>
    <recommendedName>
        <fullName evidence="6">Reticulon-like protein</fullName>
    </recommendedName>
</protein>
<evidence type="ECO:0000256" key="4">
    <source>
        <dbReference type="ARBA" id="ARBA00022989"/>
    </source>
</evidence>
<evidence type="ECO:0000256" key="6">
    <source>
        <dbReference type="RuleBase" id="RU363132"/>
    </source>
</evidence>
<evidence type="ECO:0000256" key="2">
    <source>
        <dbReference type="ARBA" id="ARBA00022692"/>
    </source>
</evidence>
<keyword evidence="8" id="KW-1185">Reference proteome</keyword>
<feature type="transmembrane region" description="Helical" evidence="6">
    <location>
        <begin position="36"/>
        <end position="54"/>
    </location>
</feature>
<dbReference type="Gene3D" id="1.20.5.2480">
    <property type="match status" value="1"/>
</dbReference>
<evidence type="ECO:0000256" key="1">
    <source>
        <dbReference type="ARBA" id="ARBA00004477"/>
    </source>
</evidence>
<accession>A0A6P8WU20</accession>
<reference evidence="9" key="1">
    <citation type="submission" date="2025-08" db="UniProtKB">
        <authorList>
            <consortium name="RefSeq"/>
        </authorList>
    </citation>
    <scope>IDENTIFICATION</scope>
    <source>
        <strain evidence="9">15112-1751.03</strain>
        <tissue evidence="9">Whole Adult</tissue>
    </source>
</reference>
<keyword evidence="2 6" id="KW-0812">Transmembrane</keyword>
<proteinExistence type="predicted"/>
<evidence type="ECO:0000256" key="5">
    <source>
        <dbReference type="ARBA" id="ARBA00023136"/>
    </source>
</evidence>
<dbReference type="GO" id="GO:0030424">
    <property type="term" value="C:axon"/>
    <property type="evidence" value="ECO:0007669"/>
    <property type="project" value="TreeGrafter"/>
</dbReference>
<evidence type="ECO:0000313" key="9">
    <source>
        <dbReference type="RefSeq" id="XP_034101895.1"/>
    </source>
</evidence>
<gene>
    <name evidence="9" type="primary">LOC117566473</name>
</gene>
<keyword evidence="5 6" id="KW-0472">Membrane</keyword>
<dbReference type="InterPro" id="IPR003388">
    <property type="entry name" value="Reticulon"/>
</dbReference>
<dbReference type="AlphaFoldDB" id="A0A6P8WU20"/>
<evidence type="ECO:0000313" key="8">
    <source>
        <dbReference type="Proteomes" id="UP000515160"/>
    </source>
</evidence>
<feature type="transmembrane region" description="Helical" evidence="6">
    <location>
        <begin position="156"/>
        <end position="173"/>
    </location>
</feature>
<feature type="transmembrane region" description="Helical" evidence="6">
    <location>
        <begin position="60"/>
        <end position="77"/>
    </location>
</feature>
<keyword evidence="3 6" id="KW-0256">Endoplasmic reticulum</keyword>
<evidence type="ECO:0000259" key="7">
    <source>
        <dbReference type="PROSITE" id="PS50845"/>
    </source>
</evidence>
<keyword evidence="4 6" id="KW-1133">Transmembrane helix</keyword>
<dbReference type="GO" id="GO:0005789">
    <property type="term" value="C:endoplasmic reticulum membrane"/>
    <property type="evidence" value="ECO:0007669"/>
    <property type="project" value="UniProtKB-SubCell"/>
</dbReference>
<dbReference type="RefSeq" id="XP_034101895.1">
    <property type="nucleotide sequence ID" value="XM_034246004.2"/>
</dbReference>
<dbReference type="PROSITE" id="PS50845">
    <property type="entry name" value="RETICULON"/>
    <property type="match status" value="1"/>
</dbReference>
<dbReference type="GeneID" id="117566473"/>
<dbReference type="InterPro" id="IPR046964">
    <property type="entry name" value="RTN1-4"/>
</dbReference>
<dbReference type="OrthoDB" id="567788at2759"/>